<reference evidence="1 2" key="1">
    <citation type="submission" date="2021-07" db="EMBL/GenBank/DDBJ databases">
        <authorList>
            <consortium name="Genoscope - CEA"/>
            <person name="William W."/>
        </authorList>
    </citation>
    <scope>NUCLEOTIDE SEQUENCE [LARGE SCALE GENOMIC DNA]</scope>
</reference>
<gene>
    <name evidence="1" type="ORF">BRAPAZ1V2_A03P15050.2</name>
</gene>
<evidence type="ECO:0000313" key="1">
    <source>
        <dbReference type="EMBL" id="CAG7880162.1"/>
    </source>
</evidence>
<protein>
    <submittedName>
        <fullName evidence="1">Uncharacterized protein</fullName>
    </submittedName>
</protein>
<sequence length="54" mass="6075">MSSKEGDGTEESWKNEETRIMFLNSAAEQVRGIIVGKQDMVGKGRIETDIYLLL</sequence>
<dbReference type="Gramene" id="A03p15050.2_BraZ1">
    <property type="protein sequence ID" value="A03p15050.2_BraZ1.CDS"/>
    <property type="gene ID" value="A03g15050.2_BraZ1"/>
</dbReference>
<evidence type="ECO:0000313" key="2">
    <source>
        <dbReference type="Proteomes" id="UP000694005"/>
    </source>
</evidence>
<proteinExistence type="predicted"/>
<name>A0A8D9LMV4_BRACM</name>
<accession>A0A8D9LMV4</accession>
<dbReference type="EMBL" id="LS974619">
    <property type="protein sequence ID" value="CAG7880162.1"/>
    <property type="molecule type" value="Genomic_DNA"/>
</dbReference>
<dbReference type="Proteomes" id="UP000694005">
    <property type="component" value="Chromosome A03"/>
</dbReference>
<dbReference type="AlphaFoldDB" id="A0A8D9LMV4"/>
<organism evidence="1 2">
    <name type="scientific">Brassica campestris</name>
    <name type="common">Field mustard</name>
    <dbReference type="NCBI Taxonomy" id="3711"/>
    <lineage>
        <taxon>Eukaryota</taxon>
        <taxon>Viridiplantae</taxon>
        <taxon>Streptophyta</taxon>
        <taxon>Embryophyta</taxon>
        <taxon>Tracheophyta</taxon>
        <taxon>Spermatophyta</taxon>
        <taxon>Magnoliopsida</taxon>
        <taxon>eudicotyledons</taxon>
        <taxon>Gunneridae</taxon>
        <taxon>Pentapetalae</taxon>
        <taxon>rosids</taxon>
        <taxon>malvids</taxon>
        <taxon>Brassicales</taxon>
        <taxon>Brassicaceae</taxon>
        <taxon>Brassiceae</taxon>
        <taxon>Brassica</taxon>
    </lineage>
</organism>